<evidence type="ECO:0000313" key="10">
    <source>
        <dbReference type="Proteomes" id="UP000593567"/>
    </source>
</evidence>
<feature type="coiled-coil region" evidence="5">
    <location>
        <begin position="473"/>
        <end position="521"/>
    </location>
</feature>
<dbReference type="CDD" id="cd15674">
    <property type="entry name" value="ePHD_PHF14"/>
    <property type="match status" value="1"/>
</dbReference>
<dbReference type="PROSITE" id="PS01359">
    <property type="entry name" value="ZF_PHD_1"/>
    <property type="match status" value="1"/>
</dbReference>
<dbReference type="InterPro" id="IPR001965">
    <property type="entry name" value="Znf_PHD"/>
</dbReference>
<feature type="region of interest" description="Disordered" evidence="6">
    <location>
        <begin position="1"/>
        <end position="39"/>
    </location>
</feature>
<gene>
    <name evidence="9" type="ORF">EB796_013630</name>
</gene>
<feature type="region of interest" description="Disordered" evidence="6">
    <location>
        <begin position="691"/>
        <end position="715"/>
    </location>
</feature>
<dbReference type="SMART" id="SM00249">
    <property type="entry name" value="PHD"/>
    <property type="match status" value="4"/>
</dbReference>
<sequence>MEKKESDNEKEDKEHAAVDEESKPSEELDAAQKNDNSSADVAFLYKTMLQRDPSKRRVKPVEKHLMQIHFGMSDDDDTDSDYEFKPDTAADSEDDFGSDENDTTTSNSKVSAQDKNKISVQDADSPDQWESEEDSLSETNSLDMQKAELTISSSGLRSEMKACCVCLSSSWKGNATASCGEDEIIECDGCGILVHEGCYGTVEEDVLSVHSDMSTESTEPWFCDPCKAGVVPSCELCPNQFGIFKQTDTGRWVHLICALYVPAVAFGNTEKLTNVTLLEMPYSKWGSKECSLCEDENYSFTGVCIGCDAGMCRSFFHVTCAQRHGLLSEASIDEEIADPFYAHCKMHGDKLVSKQKKRNFLALHGHVKLFRENKGNRPVSERTKRRLEHFKKKFKEAEARRPDAWAPPNKLPRAITSSASAVSSLLRKAELLGVISNVKNNQSKPQVITKKSFVAPALSVEFAAYHEQRTQKIESLKKLNRESLKHNQKLQHQEKKLELRIDQLRRSIKELQTSYEEQRQAGYEMFKALEGISDKKFSIPEKYKQTEKLKSPTAMLVGKGRQTNYPCGICDSVKEQHLLAKCDQCSKHYHLGCLDPPLARMPKKSKLCGWVCSICDHNNHLTPAVTEFPIDMEAPRSLRQSIKEPDKFVQPELKLFVEKFRRQRVSKAKKRSAASKKKLAAGKPKKAKLTEAAAKVTADPNVQVSGESKQETEPPAMEITSTLVEECGTGISGIYSSPVRVGRKSKVLKTGVCNSCKGDCNGGTAVKCDACLNWHHFACLDPPVKKSPKPRGYQWFCDECEVKEEETVDPQPNKPDSEDTPTSVVTVENKEGQTTKNGNH</sequence>
<evidence type="ECO:0000259" key="8">
    <source>
        <dbReference type="PROSITE" id="PS51805"/>
    </source>
</evidence>
<evidence type="ECO:0000256" key="5">
    <source>
        <dbReference type="SAM" id="Coils"/>
    </source>
</evidence>
<dbReference type="InterPro" id="IPR019786">
    <property type="entry name" value="Zinc_finger_PHD-type_CS"/>
</dbReference>
<organism evidence="9 10">
    <name type="scientific">Bugula neritina</name>
    <name type="common">Brown bryozoan</name>
    <name type="synonym">Sertularia neritina</name>
    <dbReference type="NCBI Taxonomy" id="10212"/>
    <lineage>
        <taxon>Eukaryota</taxon>
        <taxon>Metazoa</taxon>
        <taxon>Spiralia</taxon>
        <taxon>Lophotrochozoa</taxon>
        <taxon>Bryozoa</taxon>
        <taxon>Gymnolaemata</taxon>
        <taxon>Cheilostomatida</taxon>
        <taxon>Flustrina</taxon>
        <taxon>Buguloidea</taxon>
        <taxon>Bugulidae</taxon>
        <taxon>Bugula</taxon>
    </lineage>
</organism>
<proteinExistence type="predicted"/>
<keyword evidence="5" id="KW-0175">Coiled coil</keyword>
<evidence type="ECO:0000256" key="1">
    <source>
        <dbReference type="ARBA" id="ARBA00022723"/>
    </source>
</evidence>
<dbReference type="OrthoDB" id="6287393at2759"/>
<evidence type="ECO:0000313" key="9">
    <source>
        <dbReference type="EMBL" id="KAF6028043.1"/>
    </source>
</evidence>
<evidence type="ECO:0000259" key="7">
    <source>
        <dbReference type="PROSITE" id="PS50016"/>
    </source>
</evidence>
<dbReference type="PANTHER" id="PTHR13793:SF150">
    <property type="entry name" value="PHD FINGER PROTEIN 14"/>
    <property type="match status" value="1"/>
</dbReference>
<dbReference type="GO" id="GO:0006357">
    <property type="term" value="P:regulation of transcription by RNA polymerase II"/>
    <property type="evidence" value="ECO:0007669"/>
    <property type="project" value="TreeGrafter"/>
</dbReference>
<dbReference type="EMBL" id="VXIV02001993">
    <property type="protein sequence ID" value="KAF6028043.1"/>
    <property type="molecule type" value="Genomic_DNA"/>
</dbReference>
<dbReference type="InterPro" id="IPR034732">
    <property type="entry name" value="EPHD"/>
</dbReference>
<feature type="compositionally biased region" description="Basic and acidic residues" evidence="6">
    <location>
        <begin position="1"/>
        <end position="32"/>
    </location>
</feature>
<dbReference type="Pfam" id="PF13832">
    <property type="entry name" value="zf-HC5HC2H_2"/>
    <property type="match status" value="1"/>
</dbReference>
<feature type="domain" description="PHD-type" evidence="7">
    <location>
        <begin position="564"/>
        <end position="618"/>
    </location>
</feature>
<accession>A0A7J7JQ94</accession>
<dbReference type="Proteomes" id="UP000593567">
    <property type="component" value="Unassembled WGS sequence"/>
</dbReference>
<comment type="caution">
    <text evidence="9">The sequence shown here is derived from an EMBL/GenBank/DDBJ whole genome shotgun (WGS) entry which is preliminary data.</text>
</comment>
<dbReference type="CDD" id="cd15562">
    <property type="entry name" value="PHD2_PHF14"/>
    <property type="match status" value="1"/>
</dbReference>
<keyword evidence="1" id="KW-0479">Metal-binding</keyword>
<dbReference type="PROSITE" id="PS51805">
    <property type="entry name" value="EPHD"/>
    <property type="match status" value="1"/>
</dbReference>
<dbReference type="PROSITE" id="PS50016">
    <property type="entry name" value="ZF_PHD_2"/>
    <property type="match status" value="3"/>
</dbReference>
<dbReference type="InterPro" id="IPR011011">
    <property type="entry name" value="Znf_FYVE_PHD"/>
</dbReference>
<dbReference type="Pfam" id="PF00628">
    <property type="entry name" value="PHD"/>
    <property type="match status" value="2"/>
</dbReference>
<name>A0A7J7JQ94_BUGNE</name>
<dbReference type="InterPro" id="IPR019787">
    <property type="entry name" value="Znf_PHD-finger"/>
</dbReference>
<dbReference type="GO" id="GO:0008270">
    <property type="term" value="F:zinc ion binding"/>
    <property type="evidence" value="ECO:0007669"/>
    <property type="project" value="UniProtKB-KW"/>
</dbReference>
<feature type="compositionally biased region" description="Acidic residues" evidence="6">
    <location>
        <begin position="124"/>
        <end position="136"/>
    </location>
</feature>
<evidence type="ECO:0000256" key="3">
    <source>
        <dbReference type="ARBA" id="ARBA00022833"/>
    </source>
</evidence>
<keyword evidence="10" id="KW-1185">Reference proteome</keyword>
<feature type="domain" description="PHD-type" evidence="8">
    <location>
        <begin position="231"/>
        <end position="348"/>
    </location>
</feature>
<dbReference type="PANTHER" id="PTHR13793">
    <property type="entry name" value="PHD FINGER PROTEINS"/>
    <property type="match status" value="1"/>
</dbReference>
<reference evidence="9" key="1">
    <citation type="submission" date="2020-06" db="EMBL/GenBank/DDBJ databases">
        <title>Draft genome of Bugula neritina, a colonial animal packing powerful symbionts and potential medicines.</title>
        <authorList>
            <person name="Rayko M."/>
        </authorList>
    </citation>
    <scope>NUCLEOTIDE SEQUENCE [LARGE SCALE GENOMIC DNA]</scope>
    <source>
        <strain evidence="9">Kwan_BN1</strain>
    </source>
</reference>
<feature type="region of interest" description="Disordered" evidence="6">
    <location>
        <begin position="69"/>
        <end position="143"/>
    </location>
</feature>
<feature type="region of interest" description="Disordered" evidence="6">
    <location>
        <begin position="805"/>
        <end position="840"/>
    </location>
</feature>
<keyword evidence="3" id="KW-0862">Zinc</keyword>
<dbReference type="Gene3D" id="3.30.40.10">
    <property type="entry name" value="Zinc/RING finger domain, C3HC4 (zinc finger)"/>
    <property type="match status" value="4"/>
</dbReference>
<evidence type="ECO:0000256" key="6">
    <source>
        <dbReference type="SAM" id="MobiDB-lite"/>
    </source>
</evidence>
<evidence type="ECO:0000256" key="4">
    <source>
        <dbReference type="PROSITE-ProRule" id="PRU00146"/>
    </source>
</evidence>
<dbReference type="SUPFAM" id="SSF57903">
    <property type="entry name" value="FYVE/PHD zinc finger"/>
    <property type="match status" value="3"/>
</dbReference>
<dbReference type="InterPro" id="IPR013083">
    <property type="entry name" value="Znf_RING/FYVE/PHD"/>
</dbReference>
<feature type="domain" description="PHD-type" evidence="7">
    <location>
        <begin position="750"/>
        <end position="803"/>
    </location>
</feature>
<feature type="region of interest" description="Disordered" evidence="6">
    <location>
        <begin position="667"/>
        <end position="686"/>
    </location>
</feature>
<keyword evidence="2 4" id="KW-0863">Zinc-finger</keyword>
<feature type="compositionally biased region" description="Acidic residues" evidence="6">
    <location>
        <begin position="90"/>
        <end position="102"/>
    </location>
</feature>
<evidence type="ECO:0000256" key="2">
    <source>
        <dbReference type="ARBA" id="ARBA00022771"/>
    </source>
</evidence>
<protein>
    <submittedName>
        <fullName evidence="9">PHF14</fullName>
    </submittedName>
</protein>
<dbReference type="AlphaFoldDB" id="A0A7J7JQ94"/>
<dbReference type="CDD" id="cd15561">
    <property type="entry name" value="PHD1_PHF14"/>
    <property type="match status" value="1"/>
</dbReference>
<dbReference type="InterPro" id="IPR050701">
    <property type="entry name" value="Histone_Mod_Regulator"/>
</dbReference>
<feature type="domain" description="PHD-type" evidence="7">
    <location>
        <begin position="160"/>
        <end position="229"/>
    </location>
</feature>